<feature type="region of interest" description="Disordered" evidence="1">
    <location>
        <begin position="1"/>
        <end position="24"/>
    </location>
</feature>
<comment type="caution">
    <text evidence="2">The sequence shown here is derived from an EMBL/GenBank/DDBJ whole genome shotgun (WGS) entry which is preliminary data.</text>
</comment>
<dbReference type="EMBL" id="LSYS01003963">
    <property type="protein sequence ID" value="OPJ81637.1"/>
    <property type="molecule type" value="Genomic_DNA"/>
</dbReference>
<sequence length="70" mass="7908">MESESLYFDLAKGKGAAEEDEPALAPEETVDSWRFSWLFCFSGSVLKELRLAYSSVWSSHNQTSRLCSPE</sequence>
<name>A0A1V4KCM2_PATFA</name>
<dbReference type="AlphaFoldDB" id="A0A1V4KCM2"/>
<keyword evidence="3" id="KW-1185">Reference proteome</keyword>
<organism evidence="2 3">
    <name type="scientific">Patagioenas fasciata monilis</name>
    <dbReference type="NCBI Taxonomy" id="372326"/>
    <lineage>
        <taxon>Eukaryota</taxon>
        <taxon>Metazoa</taxon>
        <taxon>Chordata</taxon>
        <taxon>Craniata</taxon>
        <taxon>Vertebrata</taxon>
        <taxon>Euteleostomi</taxon>
        <taxon>Archelosauria</taxon>
        <taxon>Archosauria</taxon>
        <taxon>Dinosauria</taxon>
        <taxon>Saurischia</taxon>
        <taxon>Theropoda</taxon>
        <taxon>Coelurosauria</taxon>
        <taxon>Aves</taxon>
        <taxon>Neognathae</taxon>
        <taxon>Neoaves</taxon>
        <taxon>Columbimorphae</taxon>
        <taxon>Columbiformes</taxon>
        <taxon>Columbidae</taxon>
        <taxon>Patagioenas</taxon>
    </lineage>
</organism>
<evidence type="ECO:0000313" key="2">
    <source>
        <dbReference type="EMBL" id="OPJ81637.1"/>
    </source>
</evidence>
<dbReference type="Proteomes" id="UP000190648">
    <property type="component" value="Unassembled WGS sequence"/>
</dbReference>
<protein>
    <submittedName>
        <fullName evidence="2">Uncharacterized protein</fullName>
    </submittedName>
</protein>
<accession>A0A1V4KCM2</accession>
<gene>
    <name evidence="2" type="ORF">AV530_014639</name>
</gene>
<evidence type="ECO:0000256" key="1">
    <source>
        <dbReference type="SAM" id="MobiDB-lite"/>
    </source>
</evidence>
<evidence type="ECO:0000313" key="3">
    <source>
        <dbReference type="Proteomes" id="UP000190648"/>
    </source>
</evidence>
<proteinExistence type="predicted"/>
<reference evidence="2 3" key="1">
    <citation type="submission" date="2016-02" db="EMBL/GenBank/DDBJ databases">
        <title>Band-tailed pigeon sequencing and assembly.</title>
        <authorList>
            <person name="Soares A.E."/>
            <person name="Novak B.J."/>
            <person name="Rice E.S."/>
            <person name="O'Connell B."/>
            <person name="Chang D."/>
            <person name="Weber S."/>
            <person name="Shapiro B."/>
        </authorList>
    </citation>
    <scope>NUCLEOTIDE SEQUENCE [LARGE SCALE GENOMIC DNA]</scope>
    <source>
        <strain evidence="2">BTP2013</strain>
        <tissue evidence="2">Blood</tissue>
    </source>
</reference>